<reference evidence="3 4" key="1">
    <citation type="submission" date="2021-11" db="EMBL/GenBank/DDBJ databases">
        <authorList>
            <person name="Oh E.-T."/>
            <person name="Kim S.-B."/>
        </authorList>
    </citation>
    <scope>NUCLEOTIDE SEQUENCE [LARGE SCALE GENOMIC DNA]</scope>
    <source>
        <strain evidence="3 4">MMS20-SJTN17</strain>
    </source>
</reference>
<protein>
    <submittedName>
        <fullName evidence="3">Cytochrome P450</fullName>
    </submittedName>
</protein>
<accession>A0ABS8K7L0</accession>
<keyword evidence="2" id="KW-0349">Heme</keyword>
<proteinExistence type="inferred from homology"/>
<organism evidence="3 4">
    <name type="scientific">Paraburkholderia translucens</name>
    <dbReference type="NCBI Taxonomy" id="2886945"/>
    <lineage>
        <taxon>Bacteria</taxon>
        <taxon>Pseudomonadati</taxon>
        <taxon>Pseudomonadota</taxon>
        <taxon>Betaproteobacteria</taxon>
        <taxon>Burkholderiales</taxon>
        <taxon>Burkholderiaceae</taxon>
        <taxon>Paraburkholderia</taxon>
    </lineage>
</organism>
<dbReference type="Proteomes" id="UP001430614">
    <property type="component" value="Unassembled WGS sequence"/>
</dbReference>
<comment type="similarity">
    <text evidence="1 2">Belongs to the cytochrome P450 family.</text>
</comment>
<dbReference type="InterPro" id="IPR002397">
    <property type="entry name" value="Cyt_P450_B"/>
</dbReference>
<keyword evidence="2" id="KW-0479">Metal-binding</keyword>
<evidence type="ECO:0000256" key="2">
    <source>
        <dbReference type="RuleBase" id="RU000461"/>
    </source>
</evidence>
<dbReference type="InterPro" id="IPR001128">
    <property type="entry name" value="Cyt_P450"/>
</dbReference>
<dbReference type="PRINTS" id="PR00359">
    <property type="entry name" value="BP450"/>
</dbReference>
<keyword evidence="2" id="KW-0560">Oxidoreductase</keyword>
<evidence type="ECO:0000313" key="4">
    <source>
        <dbReference type="Proteomes" id="UP001430614"/>
    </source>
</evidence>
<dbReference type="PANTHER" id="PTHR46696:SF1">
    <property type="entry name" value="CYTOCHROME P450 YJIB-RELATED"/>
    <property type="match status" value="1"/>
</dbReference>
<dbReference type="InterPro" id="IPR017972">
    <property type="entry name" value="Cyt_P450_CS"/>
</dbReference>
<dbReference type="SUPFAM" id="SSF48264">
    <property type="entry name" value="Cytochrome P450"/>
    <property type="match status" value="1"/>
</dbReference>
<keyword evidence="2" id="KW-0408">Iron</keyword>
<keyword evidence="4" id="KW-1185">Reference proteome</keyword>
<dbReference type="RefSeq" id="WP_230559408.1">
    <property type="nucleotide sequence ID" value="NZ_JAJITC010000001.1"/>
</dbReference>
<comment type="caution">
    <text evidence="3">The sequence shown here is derived from an EMBL/GenBank/DDBJ whole genome shotgun (WGS) entry which is preliminary data.</text>
</comment>
<dbReference type="Gene3D" id="1.10.630.10">
    <property type="entry name" value="Cytochrome P450"/>
    <property type="match status" value="1"/>
</dbReference>
<dbReference type="PROSITE" id="PS00086">
    <property type="entry name" value="CYTOCHROME_P450"/>
    <property type="match status" value="1"/>
</dbReference>
<dbReference type="EMBL" id="JAJITC010000001">
    <property type="protein sequence ID" value="MCC8400493.1"/>
    <property type="molecule type" value="Genomic_DNA"/>
</dbReference>
<gene>
    <name evidence="3" type="ORF">LJ655_01060</name>
</gene>
<dbReference type="PANTHER" id="PTHR46696">
    <property type="entry name" value="P450, PUTATIVE (EUROFUNG)-RELATED"/>
    <property type="match status" value="1"/>
</dbReference>
<evidence type="ECO:0000256" key="1">
    <source>
        <dbReference type="ARBA" id="ARBA00010617"/>
    </source>
</evidence>
<sequence>MPRTQIVLRLGRTLMPISSFFGRATVLLHDDVEEVLTRNDIFVVPFGVEMARLNGGATESGTPFILGMDNKPAHDNQLRTVMAAFRYSDAECVAKIAARHAQTVIEGSKGRLEAISQLITRIPLQICIEYLGVEIPDRVAFTNAVIVLSGHLFGKPPIERQPLVDDMAAIVRNVVEEAIGKERAYPSGDRTVIGRLVAKGVDADHVRAILMGLIVGFVPTNTLAGGNILEMLLSRQGFFEATRAAALAGDDILLSCCLFEALRFMPINSGPYRRCSVDYTLAEGTLRARRIRKDTWVLACTESAMFDGRKVERPFDFIPGRAASDYMQFGFGMHWCVGAFIARAQLVNTFKPLLLRRDLRRANGPEGQMKRRAGSTFPESLVVQFK</sequence>
<keyword evidence="2" id="KW-0503">Monooxygenase</keyword>
<name>A0ABS8K7L0_9BURK</name>
<dbReference type="Pfam" id="PF00067">
    <property type="entry name" value="p450"/>
    <property type="match status" value="1"/>
</dbReference>
<evidence type="ECO:0000313" key="3">
    <source>
        <dbReference type="EMBL" id="MCC8400493.1"/>
    </source>
</evidence>
<dbReference type="InterPro" id="IPR036396">
    <property type="entry name" value="Cyt_P450_sf"/>
</dbReference>